<feature type="domain" description="Serine aminopeptidase S33" evidence="1">
    <location>
        <begin position="95"/>
        <end position="253"/>
    </location>
</feature>
<dbReference type="Gene3D" id="3.40.50.1820">
    <property type="entry name" value="alpha/beta hydrolase"/>
    <property type="match status" value="1"/>
</dbReference>
<dbReference type="InterPro" id="IPR029058">
    <property type="entry name" value="AB_hydrolase_fold"/>
</dbReference>
<comment type="caution">
    <text evidence="2">The sequence shown here is derived from an EMBL/GenBank/DDBJ whole genome shotgun (WGS) entry which is preliminary data.</text>
</comment>
<evidence type="ECO:0000313" key="2">
    <source>
        <dbReference type="EMBL" id="KAA8785015.1"/>
    </source>
</evidence>
<dbReference type="OrthoDB" id="9773293at2"/>
<name>A0A5M9WTS4_PAEAM</name>
<dbReference type="Pfam" id="PF12146">
    <property type="entry name" value="Hydrolase_4"/>
    <property type="match status" value="1"/>
</dbReference>
<organism evidence="2 3">
    <name type="scientific">Paenibacillus amylolyticus</name>
    <dbReference type="NCBI Taxonomy" id="1451"/>
    <lineage>
        <taxon>Bacteria</taxon>
        <taxon>Bacillati</taxon>
        <taxon>Bacillota</taxon>
        <taxon>Bacilli</taxon>
        <taxon>Bacillales</taxon>
        <taxon>Paenibacillaceae</taxon>
        <taxon>Paenibacillus</taxon>
    </lineage>
</organism>
<dbReference type="InterPro" id="IPR022742">
    <property type="entry name" value="Hydrolase_4"/>
</dbReference>
<dbReference type="SUPFAM" id="SSF53474">
    <property type="entry name" value="alpha/beta-Hydrolases"/>
    <property type="match status" value="1"/>
</dbReference>
<protein>
    <submittedName>
        <fullName evidence="2">Alpha/beta hydrolase</fullName>
    </submittedName>
</protein>
<dbReference type="AlphaFoldDB" id="A0A5M9WTS4"/>
<dbReference type="EMBL" id="RIAS01000007">
    <property type="protein sequence ID" value="KAA8785015.1"/>
    <property type="molecule type" value="Genomic_DNA"/>
</dbReference>
<gene>
    <name evidence="2" type="ORF">EC604_14305</name>
</gene>
<evidence type="ECO:0000313" key="3">
    <source>
        <dbReference type="Proteomes" id="UP000323664"/>
    </source>
</evidence>
<dbReference type="Proteomes" id="UP000323664">
    <property type="component" value="Unassembled WGS sequence"/>
</dbReference>
<evidence type="ECO:0000259" key="1">
    <source>
        <dbReference type="Pfam" id="PF12146"/>
    </source>
</evidence>
<sequence>MGQVKQKEKGTILWLTGWSMTDAVFDTLRQRLPDYQHLSLDYSTMSASADMLDFVETTAKRLSRAVRSNRLDGGAAHGDIGMPELFHVLKGACGENVPSAPLLISGWSLGAVLALGLAAKGYADGLVLFSATARFVREKKKSNLGVHDAYVRQMMRDIVKDRQDVESRFRKMMFTVREWETGYADRLPPVGYWTPEALLAGLHILRYEDHLPDLARIDCPVLLFHGYEDRICLYDAGVELMDRLPRARLVTLNDRGHAAFLGNEVRIEKEWRRWWHEHEQELG</sequence>
<accession>A0A5M9WTS4</accession>
<keyword evidence="2" id="KW-0378">Hydrolase</keyword>
<proteinExistence type="predicted"/>
<reference evidence="2 3" key="1">
    <citation type="journal article" date="2019" name="J. Ind. Microbiol. Biotechnol.">
        <title>Paenibacillus amylolyticus 27C64 has a diverse set of carbohydrate-active enzymes and complete pectin deconstruction system.</title>
        <authorList>
            <person name="Keggi C."/>
            <person name="Doran-Peterson J."/>
        </authorList>
    </citation>
    <scope>NUCLEOTIDE SEQUENCE [LARGE SCALE GENOMIC DNA]</scope>
    <source>
        <strain evidence="2 3">27C64</strain>
    </source>
</reference>
<dbReference type="GO" id="GO:0016787">
    <property type="term" value="F:hydrolase activity"/>
    <property type="evidence" value="ECO:0007669"/>
    <property type="project" value="UniProtKB-KW"/>
</dbReference>